<organism evidence="6 7">
    <name type="scientific">Chitinophaga pinensis</name>
    <dbReference type="NCBI Taxonomy" id="79329"/>
    <lineage>
        <taxon>Bacteria</taxon>
        <taxon>Pseudomonadati</taxon>
        <taxon>Bacteroidota</taxon>
        <taxon>Chitinophagia</taxon>
        <taxon>Chitinophagales</taxon>
        <taxon>Chitinophagaceae</taxon>
        <taxon>Chitinophaga</taxon>
    </lineage>
</organism>
<dbReference type="OrthoDB" id="9778912at2"/>
<dbReference type="Gene3D" id="3.20.20.70">
    <property type="entry name" value="Aldolase class I"/>
    <property type="match status" value="1"/>
</dbReference>
<comment type="caution">
    <text evidence="6">The sequence shown here is derived from an EMBL/GenBank/DDBJ whole genome shotgun (WGS) entry which is preliminary data.</text>
</comment>
<evidence type="ECO:0000256" key="5">
    <source>
        <dbReference type="ARBA" id="ARBA00023033"/>
    </source>
</evidence>
<dbReference type="CDD" id="cd04730">
    <property type="entry name" value="NPD_like"/>
    <property type="match status" value="1"/>
</dbReference>
<gene>
    <name evidence="6" type="ORF">FEF09_07055</name>
</gene>
<dbReference type="GO" id="GO:0018580">
    <property type="term" value="F:nitronate monooxygenase activity"/>
    <property type="evidence" value="ECO:0007669"/>
    <property type="project" value="InterPro"/>
</dbReference>
<dbReference type="RefSeq" id="WP_146304460.1">
    <property type="nucleotide sequence ID" value="NZ_VOHS01000005.1"/>
</dbReference>
<dbReference type="InterPro" id="IPR004136">
    <property type="entry name" value="NMO"/>
</dbReference>
<keyword evidence="5 6" id="KW-0503">Monooxygenase</keyword>
<evidence type="ECO:0000256" key="3">
    <source>
        <dbReference type="ARBA" id="ARBA00022643"/>
    </source>
</evidence>
<name>A0A5C6LX48_9BACT</name>
<evidence type="ECO:0000256" key="1">
    <source>
        <dbReference type="ARBA" id="ARBA00009881"/>
    </source>
</evidence>
<dbReference type="InterPro" id="IPR013785">
    <property type="entry name" value="Aldolase_TIM"/>
</dbReference>
<evidence type="ECO:0000313" key="7">
    <source>
        <dbReference type="Proteomes" id="UP000318815"/>
    </source>
</evidence>
<dbReference type="AlphaFoldDB" id="A0A5C6LX48"/>
<dbReference type="Proteomes" id="UP000318815">
    <property type="component" value="Unassembled WGS sequence"/>
</dbReference>
<evidence type="ECO:0000313" key="6">
    <source>
        <dbReference type="EMBL" id="TWW01207.1"/>
    </source>
</evidence>
<keyword evidence="4" id="KW-0560">Oxidoreductase</keyword>
<keyword evidence="3" id="KW-0288">FMN</keyword>
<evidence type="ECO:0000256" key="4">
    <source>
        <dbReference type="ARBA" id="ARBA00023002"/>
    </source>
</evidence>
<evidence type="ECO:0000256" key="2">
    <source>
        <dbReference type="ARBA" id="ARBA00022630"/>
    </source>
</evidence>
<dbReference type="Pfam" id="PF03060">
    <property type="entry name" value="NMO"/>
    <property type="match status" value="1"/>
</dbReference>
<sequence>MQLTSALAIRHPVIMAPMFLVSNEKMVRAAMYSGIAGTFPTLNYRKEGELKQVLGQLNQYRAQLPAGQGTYGVNLIVQKTNPLYAKHLKDCVAAEVPFYITSLGNPREVIAAAHSYGAKVLCDVTNIQHAEKAAQEGCDGFIAVCVGAGGHAGPYPMHILVPALQKAFPDKLLVAAGGIATGQQLASAMVLGAHGASIGTRFIASEEASVSDAYKNAILDYGMEDIVLTERLSGTPCNVINTPAAKKMGYKQNWLEKQLNKNASTRKYFKMLVQLKGMKKLEQAIKPGNYQQLWTAGQSVEMVEDISPISDIVARLVQELDETLEKTSQLLTRS</sequence>
<dbReference type="PANTHER" id="PTHR42747:SF4">
    <property type="entry name" value="BLR1330 PROTEIN"/>
    <property type="match status" value="1"/>
</dbReference>
<keyword evidence="2" id="KW-0285">Flavoprotein</keyword>
<dbReference type="SUPFAM" id="SSF51412">
    <property type="entry name" value="Inosine monophosphate dehydrogenase (IMPDH)"/>
    <property type="match status" value="1"/>
</dbReference>
<accession>A0A5C6LX48</accession>
<dbReference type="PANTHER" id="PTHR42747">
    <property type="entry name" value="NITRONATE MONOOXYGENASE-RELATED"/>
    <property type="match status" value="1"/>
</dbReference>
<dbReference type="EMBL" id="VOHS01000005">
    <property type="protein sequence ID" value="TWW01207.1"/>
    <property type="molecule type" value="Genomic_DNA"/>
</dbReference>
<comment type="similarity">
    <text evidence="1">Belongs to the nitronate monooxygenase family. NMO class I subfamily.</text>
</comment>
<proteinExistence type="inferred from homology"/>
<keyword evidence="7" id="KW-1185">Reference proteome</keyword>
<protein>
    <submittedName>
        <fullName evidence="6">Nitronate monooxygenase</fullName>
    </submittedName>
</protein>
<reference evidence="6 7" key="1">
    <citation type="submission" date="2019-08" db="EMBL/GenBank/DDBJ databases">
        <title>Whole genome sequencing of chitin degrading bacteria Chitinophaga pinensis YS16.</title>
        <authorList>
            <person name="Singh R.P."/>
            <person name="Manchanda G."/>
            <person name="Maurya I.K."/>
            <person name="Joshi N.K."/>
            <person name="Srivastava A.K."/>
        </authorList>
    </citation>
    <scope>NUCLEOTIDE SEQUENCE [LARGE SCALE GENOMIC DNA]</scope>
    <source>
        <strain evidence="6 7">YS-16</strain>
    </source>
</reference>